<organism evidence="5 6">
    <name type="scientific">Candidatus Daviesbacteria bacterium RIFCSPHIGHO2_01_FULL_40_11</name>
    <dbReference type="NCBI Taxonomy" id="1797762"/>
    <lineage>
        <taxon>Bacteria</taxon>
        <taxon>Candidatus Daviesiibacteriota</taxon>
    </lineage>
</organism>
<keyword evidence="3" id="KW-0804">Transcription</keyword>
<comment type="caution">
    <text evidence="5">The sequence shown here is derived from an EMBL/GenBank/DDBJ whole genome shotgun (WGS) entry which is preliminary data.</text>
</comment>
<protein>
    <recommendedName>
        <fullName evidence="4">HTH crp-type domain-containing protein</fullName>
    </recommendedName>
</protein>
<dbReference type="EMBL" id="MFCP01000011">
    <property type="protein sequence ID" value="OGE29094.1"/>
    <property type="molecule type" value="Genomic_DNA"/>
</dbReference>
<gene>
    <name evidence="5" type="ORF">A2867_01185</name>
</gene>
<evidence type="ECO:0000256" key="1">
    <source>
        <dbReference type="ARBA" id="ARBA00023015"/>
    </source>
</evidence>
<feature type="domain" description="HTH crp-type" evidence="4">
    <location>
        <begin position="132"/>
        <end position="206"/>
    </location>
</feature>
<name>A0A1F5JKB4_9BACT</name>
<dbReference type="SUPFAM" id="SSF46785">
    <property type="entry name" value="Winged helix' DNA-binding domain"/>
    <property type="match status" value="1"/>
</dbReference>
<keyword evidence="1" id="KW-0805">Transcription regulation</keyword>
<dbReference type="InterPro" id="IPR000595">
    <property type="entry name" value="cNMP-bd_dom"/>
</dbReference>
<dbReference type="Pfam" id="PF00027">
    <property type="entry name" value="cNMP_binding"/>
    <property type="match status" value="1"/>
</dbReference>
<dbReference type="InterPro" id="IPR018490">
    <property type="entry name" value="cNMP-bd_dom_sf"/>
</dbReference>
<reference evidence="5 6" key="1">
    <citation type="journal article" date="2016" name="Nat. Commun.">
        <title>Thousands of microbial genomes shed light on interconnected biogeochemical processes in an aquifer system.</title>
        <authorList>
            <person name="Anantharaman K."/>
            <person name="Brown C.T."/>
            <person name="Hug L.A."/>
            <person name="Sharon I."/>
            <person name="Castelle C.J."/>
            <person name="Probst A.J."/>
            <person name="Thomas B.C."/>
            <person name="Singh A."/>
            <person name="Wilkins M.J."/>
            <person name="Karaoz U."/>
            <person name="Brodie E.L."/>
            <person name="Williams K.H."/>
            <person name="Hubbard S.S."/>
            <person name="Banfield J.F."/>
        </authorList>
    </citation>
    <scope>NUCLEOTIDE SEQUENCE [LARGE SCALE GENOMIC DNA]</scope>
</reference>
<evidence type="ECO:0000313" key="6">
    <source>
        <dbReference type="Proteomes" id="UP000177555"/>
    </source>
</evidence>
<dbReference type="InterPro" id="IPR014710">
    <property type="entry name" value="RmlC-like_jellyroll"/>
</dbReference>
<accession>A0A1F5JKB4</accession>
<dbReference type="GO" id="GO:0006355">
    <property type="term" value="P:regulation of DNA-templated transcription"/>
    <property type="evidence" value="ECO:0007669"/>
    <property type="project" value="InterPro"/>
</dbReference>
<dbReference type="SUPFAM" id="SSF51206">
    <property type="entry name" value="cAMP-binding domain-like"/>
    <property type="match status" value="1"/>
</dbReference>
<dbReference type="Proteomes" id="UP000177555">
    <property type="component" value="Unassembled WGS sequence"/>
</dbReference>
<evidence type="ECO:0000259" key="4">
    <source>
        <dbReference type="PROSITE" id="PS51063"/>
    </source>
</evidence>
<evidence type="ECO:0000313" key="5">
    <source>
        <dbReference type="EMBL" id="OGE29094.1"/>
    </source>
</evidence>
<dbReference type="InterPro" id="IPR036390">
    <property type="entry name" value="WH_DNA-bd_sf"/>
</dbReference>
<evidence type="ECO:0000256" key="3">
    <source>
        <dbReference type="ARBA" id="ARBA00023163"/>
    </source>
</evidence>
<dbReference type="Pfam" id="PF13545">
    <property type="entry name" value="HTH_Crp_2"/>
    <property type="match status" value="1"/>
</dbReference>
<dbReference type="Gene3D" id="2.60.120.10">
    <property type="entry name" value="Jelly Rolls"/>
    <property type="match status" value="1"/>
</dbReference>
<dbReference type="AlphaFoldDB" id="A0A1F5JKB4"/>
<proteinExistence type="predicted"/>
<dbReference type="GO" id="GO:0003677">
    <property type="term" value="F:DNA binding"/>
    <property type="evidence" value="ECO:0007669"/>
    <property type="project" value="UniProtKB-KW"/>
</dbReference>
<evidence type="ECO:0000256" key="2">
    <source>
        <dbReference type="ARBA" id="ARBA00023125"/>
    </source>
</evidence>
<dbReference type="PROSITE" id="PS51063">
    <property type="entry name" value="HTH_CRP_2"/>
    <property type="match status" value="1"/>
</dbReference>
<keyword evidence="2" id="KW-0238">DNA-binding</keyword>
<dbReference type="InterPro" id="IPR012318">
    <property type="entry name" value="HTH_CRP"/>
</dbReference>
<sequence>MDTKFPILESFSKQFKPMLFRRKETISDSDDLNHIFYLNQGYIRLYTVSRDGNELTLHIFSPSSIFPILWNKDLQSSEYYFESLTPVEVYSCEKGKLEQLIAEKTSANLEIIRQLTSFSESTIKKLELKIFGDAYEQVVATILDLAEYFGKAGAGGSTIISYWFTHHDIASLTGLSRERVTIEINNLINKKLISYDGHFIAIPKLELLKAELE</sequence>